<evidence type="ECO:0000313" key="2">
    <source>
        <dbReference type="EMBL" id="GMH29918.1"/>
    </source>
</evidence>
<comment type="caution">
    <text evidence="2">The sequence shown here is derived from an EMBL/GenBank/DDBJ whole genome shotgun (WGS) entry which is preliminary data.</text>
</comment>
<accession>A0AAD3TJ30</accession>
<proteinExistence type="predicted"/>
<sequence length="305" mass="31997">MALWTCCKTLEWGAVGLAPILASSFSSSWIVLNFVRLGLSTLSCARLDPDGVCCVANGSVYGQLEIGGRNCCLSPIGAAVDSHSISGMLVPPTPVISGHGMESMSPVDLSGSTSNDLLPPLDLKACSPNELMPVSDLPSTSVPQVDCDSQLGEPPIDSGVLSGQCPSKVVAVDPMPPELDVVKPVNQLGSAGMLLAVVSRCFSYLKYWAPLSDAVGGLQLMYKLGYLLNMEMGSALVVYGFFDFAALDVFGLLEFYAALAASMFFLTAVLDESNAGTGAQGWASERYLSNDMEIGVSIGVWFGLV</sequence>
<organism evidence="2 3">
    <name type="scientific">Nepenthes gracilis</name>
    <name type="common">Slender pitcher plant</name>
    <dbReference type="NCBI Taxonomy" id="150966"/>
    <lineage>
        <taxon>Eukaryota</taxon>
        <taxon>Viridiplantae</taxon>
        <taxon>Streptophyta</taxon>
        <taxon>Embryophyta</taxon>
        <taxon>Tracheophyta</taxon>
        <taxon>Spermatophyta</taxon>
        <taxon>Magnoliopsida</taxon>
        <taxon>eudicotyledons</taxon>
        <taxon>Gunneridae</taxon>
        <taxon>Pentapetalae</taxon>
        <taxon>Caryophyllales</taxon>
        <taxon>Nepenthaceae</taxon>
        <taxon>Nepenthes</taxon>
    </lineage>
</organism>
<reference evidence="2" key="1">
    <citation type="submission" date="2023-05" db="EMBL/GenBank/DDBJ databases">
        <title>Nepenthes gracilis genome sequencing.</title>
        <authorList>
            <person name="Fukushima K."/>
        </authorList>
    </citation>
    <scope>NUCLEOTIDE SEQUENCE</scope>
    <source>
        <strain evidence="2">SING2019-196</strain>
    </source>
</reference>
<keyword evidence="1" id="KW-0472">Membrane</keyword>
<dbReference type="EMBL" id="BSYO01000037">
    <property type="protein sequence ID" value="GMH29918.1"/>
    <property type="molecule type" value="Genomic_DNA"/>
</dbReference>
<keyword evidence="1" id="KW-0812">Transmembrane</keyword>
<evidence type="ECO:0000256" key="1">
    <source>
        <dbReference type="SAM" id="Phobius"/>
    </source>
</evidence>
<feature type="transmembrane region" description="Helical" evidence="1">
    <location>
        <begin position="226"/>
        <end position="247"/>
    </location>
</feature>
<keyword evidence="3" id="KW-1185">Reference proteome</keyword>
<feature type="transmembrane region" description="Helical" evidence="1">
    <location>
        <begin position="12"/>
        <end position="32"/>
    </location>
</feature>
<gene>
    <name evidence="2" type="ORF">Nepgr_031761</name>
</gene>
<protein>
    <submittedName>
        <fullName evidence="2">Uncharacterized protein</fullName>
    </submittedName>
</protein>
<dbReference type="AlphaFoldDB" id="A0AAD3TJ30"/>
<dbReference type="Proteomes" id="UP001279734">
    <property type="component" value="Unassembled WGS sequence"/>
</dbReference>
<evidence type="ECO:0000313" key="3">
    <source>
        <dbReference type="Proteomes" id="UP001279734"/>
    </source>
</evidence>
<name>A0AAD3TJ30_NEPGR</name>
<keyword evidence="1" id="KW-1133">Transmembrane helix</keyword>